<comment type="cofactor">
    <cofactor evidence="1">
        <name>pyridoxal 5'-phosphate</name>
        <dbReference type="ChEBI" id="CHEBI:597326"/>
    </cofactor>
</comment>
<dbReference type="AlphaFoldDB" id="A0A3M2L491"/>
<dbReference type="EMBL" id="RFFH01000005">
    <property type="protein sequence ID" value="RMI32391.1"/>
    <property type="molecule type" value="Genomic_DNA"/>
</dbReference>
<dbReference type="Gene3D" id="3.40.640.10">
    <property type="entry name" value="Type I PLP-dependent aspartate aminotransferase-like (Major domain)"/>
    <property type="match status" value="1"/>
</dbReference>
<evidence type="ECO:0000256" key="2">
    <source>
        <dbReference type="ARBA" id="ARBA00022898"/>
    </source>
</evidence>
<dbReference type="InterPro" id="IPR005814">
    <property type="entry name" value="Aminotrans_3"/>
</dbReference>
<protein>
    <submittedName>
        <fullName evidence="4">Glutamate-1-semialdehyde 2,1-aminomutase</fullName>
        <ecNumber evidence="4">5.4.3.8</ecNumber>
    </submittedName>
</protein>
<evidence type="ECO:0000313" key="4">
    <source>
        <dbReference type="EMBL" id="RMI32391.1"/>
    </source>
</evidence>
<organism evidence="4 5">
    <name type="scientific">Nocardia stercoris</name>
    <dbReference type="NCBI Taxonomy" id="2483361"/>
    <lineage>
        <taxon>Bacteria</taxon>
        <taxon>Bacillati</taxon>
        <taxon>Actinomycetota</taxon>
        <taxon>Actinomycetes</taxon>
        <taxon>Mycobacteriales</taxon>
        <taxon>Nocardiaceae</taxon>
        <taxon>Nocardia</taxon>
    </lineage>
</organism>
<dbReference type="Pfam" id="PF00202">
    <property type="entry name" value="Aminotran_3"/>
    <property type="match status" value="1"/>
</dbReference>
<dbReference type="RefSeq" id="WP_122188733.1">
    <property type="nucleotide sequence ID" value="NZ_RFFH01000005.1"/>
</dbReference>
<evidence type="ECO:0000256" key="1">
    <source>
        <dbReference type="ARBA" id="ARBA00001933"/>
    </source>
</evidence>
<dbReference type="PANTHER" id="PTHR43713:SF3">
    <property type="entry name" value="GLUTAMATE-1-SEMIALDEHYDE 2,1-AMINOMUTASE 1, CHLOROPLASTIC-RELATED"/>
    <property type="match status" value="1"/>
</dbReference>
<dbReference type="GO" id="GO:0042286">
    <property type="term" value="F:glutamate-1-semialdehyde 2,1-aminomutase activity"/>
    <property type="evidence" value="ECO:0007669"/>
    <property type="project" value="UniProtKB-EC"/>
</dbReference>
<dbReference type="Gene3D" id="3.90.1150.10">
    <property type="entry name" value="Aspartate Aminotransferase, domain 1"/>
    <property type="match status" value="1"/>
</dbReference>
<dbReference type="InterPro" id="IPR015424">
    <property type="entry name" value="PyrdxlP-dep_Trfase"/>
</dbReference>
<dbReference type="EC" id="5.4.3.8" evidence="4"/>
<evidence type="ECO:0000313" key="5">
    <source>
        <dbReference type="Proteomes" id="UP000279275"/>
    </source>
</evidence>
<keyword evidence="5" id="KW-1185">Reference proteome</keyword>
<dbReference type="SUPFAM" id="SSF53383">
    <property type="entry name" value="PLP-dependent transferases"/>
    <property type="match status" value="1"/>
</dbReference>
<reference evidence="4 5" key="1">
    <citation type="submission" date="2018-10" db="EMBL/GenBank/DDBJ databases">
        <title>Isolation from cow dung.</title>
        <authorList>
            <person name="Ling L."/>
        </authorList>
    </citation>
    <scope>NUCLEOTIDE SEQUENCE [LARGE SCALE GENOMIC DNA]</scope>
    <source>
        <strain evidence="4 5">NEAU-LL90</strain>
    </source>
</reference>
<dbReference type="InterPro" id="IPR015422">
    <property type="entry name" value="PyrdxlP-dep_Trfase_small"/>
</dbReference>
<name>A0A3M2L491_9NOCA</name>
<sequence length="447" mass="47411">MRKYLRSNALQSRLHDLVPGGSHTYARGADQYPEDMAPILVRGAGSRVWDVDGNEYVEYGIGLRSVTLGHGYRPVVDAAARAAADGVSFSRPTELELLAAQDFLALVPGADMVKFAKNGSDATTAAVRLARAVTGRETVAICEQPFFSVDDWFIGTTAMSAGIPPVATTRFPYNDLPALERVLSEQPTAAVVLEAATALAEPEPGYLAGVRALCDRFGALLVFDEMITGFRWSSGGAQQVYGVVPDLSCWGKAMGNGFPVSALAGKREFMELGGLRTERERVFLLSTTHGPETAGLAAFRAVVAAYATTDPVGRMERAGQRLADGVNAAAAELGIADRLTVTGRPSCLIFVTRDAEGVPSQPFRTLFLQELLDRGVLGQSFVTSAAHTDADIDHTVEAAAAAAAVYRRALEQGSVAGLLRGRPVAPAIRRHSAPRHIAPATSDSGDR</sequence>
<accession>A0A3M2L491</accession>
<dbReference type="GO" id="GO:0008483">
    <property type="term" value="F:transaminase activity"/>
    <property type="evidence" value="ECO:0007669"/>
    <property type="project" value="InterPro"/>
</dbReference>
<dbReference type="InterPro" id="IPR015421">
    <property type="entry name" value="PyrdxlP-dep_Trfase_major"/>
</dbReference>
<dbReference type="PANTHER" id="PTHR43713">
    <property type="entry name" value="GLUTAMATE-1-SEMIALDEHYDE 2,1-AMINOMUTASE"/>
    <property type="match status" value="1"/>
</dbReference>
<proteinExistence type="inferred from homology"/>
<gene>
    <name evidence="4" type="ORF">EBN03_14360</name>
</gene>
<evidence type="ECO:0000256" key="3">
    <source>
        <dbReference type="RuleBase" id="RU003560"/>
    </source>
</evidence>
<dbReference type="NCBIfam" id="NF004856">
    <property type="entry name" value="PRK06209.1"/>
    <property type="match status" value="1"/>
</dbReference>
<comment type="similarity">
    <text evidence="3">Belongs to the class-III pyridoxal-phosphate-dependent aminotransferase family.</text>
</comment>
<keyword evidence="2 3" id="KW-0663">Pyridoxal phosphate</keyword>
<comment type="caution">
    <text evidence="4">The sequence shown here is derived from an EMBL/GenBank/DDBJ whole genome shotgun (WGS) entry which is preliminary data.</text>
</comment>
<dbReference type="OrthoDB" id="9801052at2"/>
<dbReference type="GO" id="GO:0030170">
    <property type="term" value="F:pyridoxal phosphate binding"/>
    <property type="evidence" value="ECO:0007669"/>
    <property type="project" value="InterPro"/>
</dbReference>
<keyword evidence="4" id="KW-0413">Isomerase</keyword>
<dbReference type="Proteomes" id="UP000279275">
    <property type="component" value="Unassembled WGS sequence"/>
</dbReference>